<dbReference type="Proteomes" id="UP000266178">
    <property type="component" value="Unassembled WGS sequence"/>
</dbReference>
<feature type="transmembrane region" description="Helical" evidence="7">
    <location>
        <begin position="190"/>
        <end position="213"/>
    </location>
</feature>
<dbReference type="Gene3D" id="1.20.1250.20">
    <property type="entry name" value="MFS general substrate transporter like domains"/>
    <property type="match status" value="1"/>
</dbReference>
<feature type="transmembrane region" description="Helical" evidence="7">
    <location>
        <begin position="152"/>
        <end position="169"/>
    </location>
</feature>
<evidence type="ECO:0008006" key="10">
    <source>
        <dbReference type="Google" id="ProtNLM"/>
    </source>
</evidence>
<sequence length="359" mass="38579">MRLRFTLGSGLALLVSGIIGAAPGGAIPQWGTEFGVSREIAGYFNLLFVGGLLGTFLGSRMRHRHPWLSLALIAEGAGLLLVALTPQFKGILAAAPFLGLGLMVCNFHSNTLPAELYPEGRLTVLNRINAMFGVGSVLAPLLVTLLPWRVGYALFALLALITAGLLWQAPPPQLETHSNRPQAHPTLLPLILLTLVAYVALEVVLATFSGIYLRHLGYDPRLVGILLSLHWIAFSLGRVTLSGFIAQRTLSRLGVLLALTLGVIGVYFVPGLAFLFPLAGFLISPTFPTLYGFTHQRVGYFALAYVFYFSSVGANLIPAAFALLPVSAIPLGILGIMLLLILLIQLLRRQSEATQRPAL</sequence>
<gene>
    <name evidence="8" type="ORF">Mgrana_00731</name>
</gene>
<comment type="caution">
    <text evidence="8">The sequence shown here is derived from an EMBL/GenBank/DDBJ whole genome shotgun (WGS) entry which is preliminary data.</text>
</comment>
<dbReference type="GO" id="GO:0012505">
    <property type="term" value="C:endomembrane system"/>
    <property type="evidence" value="ECO:0007669"/>
    <property type="project" value="UniProtKB-SubCell"/>
</dbReference>
<dbReference type="PANTHER" id="PTHR23514:SF3">
    <property type="entry name" value="BYPASS OF STOP CODON PROTEIN 6"/>
    <property type="match status" value="1"/>
</dbReference>
<organism evidence="8 9">
    <name type="scientific">Meiothermus granaticius NBRC 107808</name>
    <dbReference type="NCBI Taxonomy" id="1227551"/>
    <lineage>
        <taxon>Bacteria</taxon>
        <taxon>Thermotogati</taxon>
        <taxon>Deinococcota</taxon>
        <taxon>Deinococci</taxon>
        <taxon>Thermales</taxon>
        <taxon>Thermaceae</taxon>
        <taxon>Meiothermus</taxon>
    </lineage>
</organism>
<dbReference type="RefSeq" id="WP_240631237.1">
    <property type="nucleotide sequence ID" value="NZ_BJXM01000002.1"/>
</dbReference>
<proteinExistence type="inferred from homology"/>
<evidence type="ECO:0000256" key="3">
    <source>
        <dbReference type="ARBA" id="ARBA00022448"/>
    </source>
</evidence>
<feature type="transmembrane region" description="Helical" evidence="7">
    <location>
        <begin position="327"/>
        <end position="347"/>
    </location>
</feature>
<evidence type="ECO:0000256" key="7">
    <source>
        <dbReference type="SAM" id="Phobius"/>
    </source>
</evidence>
<keyword evidence="3" id="KW-0813">Transport</keyword>
<protein>
    <recommendedName>
        <fullName evidence="10">Major Facilitator Superfamily protein</fullName>
    </recommendedName>
</protein>
<dbReference type="GO" id="GO:0022857">
    <property type="term" value="F:transmembrane transporter activity"/>
    <property type="evidence" value="ECO:0007669"/>
    <property type="project" value="InterPro"/>
</dbReference>
<dbReference type="InterPro" id="IPR011701">
    <property type="entry name" value="MFS"/>
</dbReference>
<evidence type="ECO:0000256" key="6">
    <source>
        <dbReference type="ARBA" id="ARBA00023136"/>
    </source>
</evidence>
<dbReference type="EMBL" id="QWLB01000007">
    <property type="protein sequence ID" value="RIH93288.1"/>
    <property type="molecule type" value="Genomic_DNA"/>
</dbReference>
<accession>A0A399FAN6</accession>
<dbReference type="InterPro" id="IPR051788">
    <property type="entry name" value="MFS_Transporter"/>
</dbReference>
<dbReference type="GO" id="GO:0016020">
    <property type="term" value="C:membrane"/>
    <property type="evidence" value="ECO:0007669"/>
    <property type="project" value="TreeGrafter"/>
</dbReference>
<evidence type="ECO:0000256" key="4">
    <source>
        <dbReference type="ARBA" id="ARBA00022692"/>
    </source>
</evidence>
<name>A0A399FAN6_9DEIN</name>
<feature type="transmembrane region" description="Helical" evidence="7">
    <location>
        <begin position="253"/>
        <end position="269"/>
    </location>
</feature>
<feature type="transmembrane region" description="Helical" evidence="7">
    <location>
        <begin position="300"/>
        <end position="321"/>
    </location>
</feature>
<comment type="similarity">
    <text evidence="2">Belongs to the major facilitator superfamily.</text>
</comment>
<dbReference type="InterPro" id="IPR036259">
    <property type="entry name" value="MFS_trans_sf"/>
</dbReference>
<feature type="transmembrane region" description="Helical" evidence="7">
    <location>
        <begin position="40"/>
        <end position="59"/>
    </location>
</feature>
<keyword evidence="9" id="KW-1185">Reference proteome</keyword>
<comment type="subcellular location">
    <subcellularLocation>
        <location evidence="1">Endomembrane system</location>
        <topology evidence="1">Multi-pass membrane protein</topology>
    </subcellularLocation>
</comment>
<dbReference type="PANTHER" id="PTHR23514">
    <property type="entry name" value="BYPASS OF STOP CODON PROTEIN 6"/>
    <property type="match status" value="1"/>
</dbReference>
<keyword evidence="5 7" id="KW-1133">Transmembrane helix</keyword>
<evidence type="ECO:0000256" key="1">
    <source>
        <dbReference type="ARBA" id="ARBA00004127"/>
    </source>
</evidence>
<dbReference type="AlphaFoldDB" id="A0A399FAN6"/>
<feature type="transmembrane region" description="Helical" evidence="7">
    <location>
        <begin position="128"/>
        <end position="146"/>
    </location>
</feature>
<evidence type="ECO:0000256" key="5">
    <source>
        <dbReference type="ARBA" id="ARBA00022989"/>
    </source>
</evidence>
<keyword evidence="4 7" id="KW-0812">Transmembrane</keyword>
<feature type="transmembrane region" description="Helical" evidence="7">
    <location>
        <begin position="275"/>
        <end position="293"/>
    </location>
</feature>
<evidence type="ECO:0000313" key="8">
    <source>
        <dbReference type="EMBL" id="RIH93288.1"/>
    </source>
</evidence>
<reference evidence="8 9" key="1">
    <citation type="submission" date="2018-08" db="EMBL/GenBank/DDBJ databases">
        <title>Meiothermus granaticius genome AF-68 sequencing project.</title>
        <authorList>
            <person name="Da Costa M.S."/>
            <person name="Albuquerque L."/>
            <person name="Raposo P."/>
            <person name="Froufe H.J.C."/>
            <person name="Barroso C.S."/>
            <person name="Egas C."/>
        </authorList>
    </citation>
    <scope>NUCLEOTIDE SEQUENCE [LARGE SCALE GENOMIC DNA]</scope>
    <source>
        <strain evidence="8 9">AF-68</strain>
    </source>
</reference>
<feature type="transmembrane region" description="Helical" evidence="7">
    <location>
        <begin position="90"/>
        <end position="107"/>
    </location>
</feature>
<feature type="transmembrane region" description="Helical" evidence="7">
    <location>
        <begin position="225"/>
        <end position="246"/>
    </location>
</feature>
<keyword evidence="6 7" id="KW-0472">Membrane</keyword>
<evidence type="ECO:0000256" key="2">
    <source>
        <dbReference type="ARBA" id="ARBA00008335"/>
    </source>
</evidence>
<dbReference type="Pfam" id="PF07690">
    <property type="entry name" value="MFS_1"/>
    <property type="match status" value="1"/>
</dbReference>
<evidence type="ECO:0000313" key="9">
    <source>
        <dbReference type="Proteomes" id="UP000266178"/>
    </source>
</evidence>
<dbReference type="SUPFAM" id="SSF103473">
    <property type="entry name" value="MFS general substrate transporter"/>
    <property type="match status" value="1"/>
</dbReference>
<feature type="transmembrane region" description="Helical" evidence="7">
    <location>
        <begin position="66"/>
        <end position="84"/>
    </location>
</feature>